<feature type="compositionally biased region" description="Acidic residues" evidence="1">
    <location>
        <begin position="109"/>
        <end position="121"/>
    </location>
</feature>
<protein>
    <submittedName>
        <fullName evidence="2">Uncharacterized protein</fullName>
    </submittedName>
</protein>
<accession>M3ASK2</accession>
<dbReference type="Pfam" id="PF13136">
    <property type="entry name" value="DUF3984"/>
    <property type="match status" value="2"/>
</dbReference>
<feature type="compositionally biased region" description="Polar residues" evidence="1">
    <location>
        <begin position="508"/>
        <end position="529"/>
    </location>
</feature>
<dbReference type="EMBL" id="KB456271">
    <property type="protein sequence ID" value="EMF08474.1"/>
    <property type="molecule type" value="Genomic_DNA"/>
</dbReference>
<feature type="compositionally biased region" description="Low complexity" evidence="1">
    <location>
        <begin position="1"/>
        <end position="10"/>
    </location>
</feature>
<feature type="compositionally biased region" description="Low complexity" evidence="1">
    <location>
        <begin position="454"/>
        <end position="467"/>
    </location>
</feature>
<dbReference type="OMA" id="WHDAAWL"/>
<proteinExistence type="predicted"/>
<dbReference type="STRING" id="692275.M3ASK2"/>
<feature type="region of interest" description="Disordered" evidence="1">
    <location>
        <begin position="167"/>
        <end position="222"/>
    </location>
</feature>
<dbReference type="HOGENOM" id="CLU_040208_0_0_1"/>
<feature type="compositionally biased region" description="Low complexity" evidence="1">
    <location>
        <begin position="365"/>
        <end position="376"/>
    </location>
</feature>
<dbReference type="OrthoDB" id="5339776at2759"/>
<dbReference type="Proteomes" id="UP000016931">
    <property type="component" value="Unassembled WGS sequence"/>
</dbReference>
<feature type="compositionally biased region" description="Acidic residues" evidence="1">
    <location>
        <begin position="386"/>
        <end position="395"/>
    </location>
</feature>
<evidence type="ECO:0000256" key="1">
    <source>
        <dbReference type="SAM" id="MobiDB-lite"/>
    </source>
</evidence>
<dbReference type="RefSeq" id="XP_016756595.1">
    <property type="nucleotide sequence ID" value="XM_016907839.1"/>
</dbReference>
<evidence type="ECO:0000313" key="2">
    <source>
        <dbReference type="EMBL" id="EMF08474.1"/>
    </source>
</evidence>
<feature type="compositionally biased region" description="Low complexity" evidence="1">
    <location>
        <begin position="172"/>
        <end position="185"/>
    </location>
</feature>
<organism evidence="2 3">
    <name type="scientific">Sphaerulina musiva (strain SO2202)</name>
    <name type="common">Poplar stem canker fungus</name>
    <name type="synonym">Septoria musiva</name>
    <dbReference type="NCBI Taxonomy" id="692275"/>
    <lineage>
        <taxon>Eukaryota</taxon>
        <taxon>Fungi</taxon>
        <taxon>Dikarya</taxon>
        <taxon>Ascomycota</taxon>
        <taxon>Pezizomycotina</taxon>
        <taxon>Dothideomycetes</taxon>
        <taxon>Dothideomycetidae</taxon>
        <taxon>Mycosphaerellales</taxon>
        <taxon>Mycosphaerellaceae</taxon>
        <taxon>Sphaerulina</taxon>
    </lineage>
</organism>
<dbReference type="AlphaFoldDB" id="M3ASK2"/>
<name>M3ASK2_SPHMS</name>
<feature type="region of interest" description="Disordered" evidence="1">
    <location>
        <begin position="421"/>
        <end position="534"/>
    </location>
</feature>
<reference evidence="2 3" key="1">
    <citation type="journal article" date="2012" name="PLoS Pathog.">
        <title>Diverse lifestyles and strategies of plant pathogenesis encoded in the genomes of eighteen Dothideomycetes fungi.</title>
        <authorList>
            <person name="Ohm R.A."/>
            <person name="Feau N."/>
            <person name="Henrissat B."/>
            <person name="Schoch C.L."/>
            <person name="Horwitz B.A."/>
            <person name="Barry K.W."/>
            <person name="Condon B.J."/>
            <person name="Copeland A.C."/>
            <person name="Dhillon B."/>
            <person name="Glaser F."/>
            <person name="Hesse C.N."/>
            <person name="Kosti I."/>
            <person name="LaButti K."/>
            <person name="Lindquist E.A."/>
            <person name="Lucas S."/>
            <person name="Salamov A.A."/>
            <person name="Bradshaw R.E."/>
            <person name="Ciuffetti L."/>
            <person name="Hamelin R.C."/>
            <person name="Kema G.H.J."/>
            <person name="Lawrence C."/>
            <person name="Scott J.A."/>
            <person name="Spatafora J.W."/>
            <person name="Turgeon B.G."/>
            <person name="de Wit P.J.G.M."/>
            <person name="Zhong S."/>
            <person name="Goodwin S.B."/>
            <person name="Grigoriev I.V."/>
        </authorList>
    </citation>
    <scope>NUCLEOTIDE SEQUENCE [LARGE SCALE GENOMIC DNA]</scope>
    <source>
        <strain evidence="2 3">SO2202</strain>
    </source>
</reference>
<feature type="compositionally biased region" description="Basic and acidic residues" evidence="1">
    <location>
        <begin position="468"/>
        <end position="490"/>
    </location>
</feature>
<keyword evidence="3" id="KW-1185">Reference proteome</keyword>
<gene>
    <name evidence="2" type="ORF">SEPMUDRAFT_159361</name>
</gene>
<feature type="region of interest" description="Disordered" evidence="1">
    <location>
        <begin position="320"/>
        <end position="400"/>
    </location>
</feature>
<feature type="region of interest" description="Disordered" evidence="1">
    <location>
        <begin position="250"/>
        <end position="278"/>
    </location>
</feature>
<feature type="compositionally biased region" description="Basic residues" evidence="1">
    <location>
        <begin position="194"/>
        <end position="203"/>
    </location>
</feature>
<feature type="compositionally biased region" description="Acidic residues" evidence="1">
    <location>
        <begin position="265"/>
        <end position="278"/>
    </location>
</feature>
<evidence type="ECO:0000313" key="3">
    <source>
        <dbReference type="Proteomes" id="UP000016931"/>
    </source>
</evidence>
<feature type="region of interest" description="Disordered" evidence="1">
    <location>
        <begin position="1"/>
        <end position="147"/>
    </location>
</feature>
<dbReference type="InterPro" id="IPR025040">
    <property type="entry name" value="DUF3984"/>
</dbReference>
<feature type="compositionally biased region" description="Acidic residues" evidence="1">
    <location>
        <begin position="429"/>
        <end position="444"/>
    </location>
</feature>
<sequence length="549" mass="59874">MASATSSTPRSRSRSKRSTTNLANLRLAPLSTKYEADSKGDGVNSPLRTPYNADSEAAYIRRHPSYLVGQSAPTTPGILSRSGSRSRRRSRVGGGLSRRGSLYDRDDHDNDDQEEDGEEEEGRGADVSTAYVTGGPVVIREADDKRRREIVGAGQIPKAKSEAALFSNSAAQSGYRRSLQQQQQQSRRDGSRYGHYHHSRGRRSGAATPTAQKRLHDDNNNDSWLTHAGAITSALVREDKGQSWIATRQSATSLGREIPSAANSEDNDDDEDDEEEDNYEAMAQLAASTAGMRHSYSYHMGYDGALSPTSVRQQPIRAWGSRYGSRPASNRTSRLASPVGMRTPKRRTSDQGGGGYFDVVSPMAEEQQYQQRQQQRSRSEFHDGDHYDDENEDDDRSLVGKDGFGLGNMVDRIMNFNLFGAPPHGEGAETTDDDDYDDHNDNDDEQNRIKSSVTAGGAAASATTAHNETAEEAHKRMFAEKERRREEKNKLMKQQAAAAAAAGGGGSTSLSSDGKNTGRVQDQDYSSSSGGAGWQDASWLLSVAAKALF</sequence>
<dbReference type="GeneID" id="27904976"/>
<dbReference type="eggNOG" id="ENOG502S1RX">
    <property type="taxonomic scope" value="Eukaryota"/>
</dbReference>